<proteinExistence type="predicted"/>
<protein>
    <submittedName>
        <fullName evidence="2">Uncharacterized protein</fullName>
    </submittedName>
</protein>
<feature type="compositionally biased region" description="Basic and acidic residues" evidence="1">
    <location>
        <begin position="9"/>
        <end position="31"/>
    </location>
</feature>
<gene>
    <name evidence="2" type="ORF">ATJ93_3628</name>
</gene>
<dbReference type="AlphaFoldDB" id="A0A419WEW8"/>
<evidence type="ECO:0000313" key="3">
    <source>
        <dbReference type="Proteomes" id="UP000283805"/>
    </source>
</evidence>
<dbReference type="RefSeq" id="WP_170155601.1">
    <property type="nucleotide sequence ID" value="NZ_RAPO01000003.1"/>
</dbReference>
<evidence type="ECO:0000313" key="2">
    <source>
        <dbReference type="EMBL" id="RKD93993.1"/>
    </source>
</evidence>
<accession>A0A419WEW8</accession>
<dbReference type="EMBL" id="RAPO01000003">
    <property type="protein sequence ID" value="RKD93993.1"/>
    <property type="molecule type" value="Genomic_DNA"/>
</dbReference>
<evidence type="ECO:0000256" key="1">
    <source>
        <dbReference type="SAM" id="MobiDB-lite"/>
    </source>
</evidence>
<comment type="caution">
    <text evidence="2">The sequence shown here is derived from an EMBL/GenBank/DDBJ whole genome shotgun (WGS) entry which is preliminary data.</text>
</comment>
<dbReference type="Proteomes" id="UP000283805">
    <property type="component" value="Unassembled WGS sequence"/>
</dbReference>
<name>A0A419WEW8_9EURY</name>
<sequence>MNPFVHQIRNRESDRTTEVACDERAQFEPEPAKTTSGSDPDSNPDPEAEVVA</sequence>
<keyword evidence="3" id="KW-1185">Reference proteome</keyword>
<organism evidence="2 3">
    <name type="scientific">Halopiger aswanensis</name>
    <dbReference type="NCBI Taxonomy" id="148449"/>
    <lineage>
        <taxon>Archaea</taxon>
        <taxon>Methanobacteriati</taxon>
        <taxon>Methanobacteriota</taxon>
        <taxon>Stenosarchaea group</taxon>
        <taxon>Halobacteria</taxon>
        <taxon>Halobacteriales</taxon>
        <taxon>Natrialbaceae</taxon>
        <taxon>Halopiger</taxon>
    </lineage>
</organism>
<reference evidence="2 3" key="1">
    <citation type="submission" date="2018-09" db="EMBL/GenBank/DDBJ databases">
        <title>Genomic Encyclopedia of Archaeal and Bacterial Type Strains, Phase II (KMG-II): from individual species to whole genera.</title>
        <authorList>
            <person name="Goeker M."/>
        </authorList>
    </citation>
    <scope>NUCLEOTIDE SEQUENCE [LARGE SCALE GENOMIC DNA]</scope>
    <source>
        <strain evidence="2 3">DSM 13151</strain>
    </source>
</reference>
<feature type="compositionally biased region" description="Acidic residues" evidence="1">
    <location>
        <begin position="42"/>
        <end position="52"/>
    </location>
</feature>
<feature type="region of interest" description="Disordered" evidence="1">
    <location>
        <begin position="1"/>
        <end position="52"/>
    </location>
</feature>